<feature type="binding site" evidence="7">
    <location>
        <position position="16"/>
    </location>
    <ligand>
        <name>Mg(2+)</name>
        <dbReference type="ChEBI" id="CHEBI:18420"/>
    </ligand>
</feature>
<gene>
    <name evidence="8" type="ORF">A2462_07500</name>
</gene>
<name>A0A1F4TMF5_UNCSA</name>
<feature type="binding site" evidence="7">
    <location>
        <position position="18"/>
    </location>
    <ligand>
        <name>substrate</name>
    </ligand>
</feature>
<dbReference type="InterPro" id="IPR036412">
    <property type="entry name" value="HAD-like_sf"/>
</dbReference>
<keyword evidence="5" id="KW-0378">Hydrolase</keyword>
<evidence type="ECO:0000256" key="4">
    <source>
        <dbReference type="ARBA" id="ARBA00022723"/>
    </source>
</evidence>
<dbReference type="NCBIfam" id="TIGR01670">
    <property type="entry name" value="KdsC-phosphatas"/>
    <property type="match status" value="1"/>
</dbReference>
<dbReference type="GO" id="GO:0016788">
    <property type="term" value="F:hydrolase activity, acting on ester bonds"/>
    <property type="evidence" value="ECO:0007669"/>
    <property type="project" value="InterPro"/>
</dbReference>
<dbReference type="SFLD" id="SFLDG01136">
    <property type="entry name" value="C1.6:_Phosphoserine_Phosphatas"/>
    <property type="match status" value="1"/>
</dbReference>
<dbReference type="EMBL" id="MEUI01000038">
    <property type="protein sequence ID" value="OGC33253.1"/>
    <property type="molecule type" value="Genomic_DNA"/>
</dbReference>
<dbReference type="SFLD" id="SFLDG01138">
    <property type="entry name" value="C1.6.2:_Deoxy-d-mannose-octulo"/>
    <property type="match status" value="1"/>
</dbReference>
<accession>A0A1F4TMF5</accession>
<dbReference type="PANTHER" id="PTHR21485">
    <property type="entry name" value="HAD SUPERFAMILY MEMBERS CMAS AND KDSC"/>
    <property type="match status" value="1"/>
</dbReference>
<keyword evidence="4 7" id="KW-0479">Metal-binding</keyword>
<dbReference type="PIRSF" id="PIRSF006118">
    <property type="entry name" value="KDO8-P_Ptase"/>
    <property type="match status" value="1"/>
</dbReference>
<evidence type="ECO:0000256" key="6">
    <source>
        <dbReference type="ARBA" id="ARBA00022842"/>
    </source>
</evidence>
<evidence type="ECO:0000256" key="5">
    <source>
        <dbReference type="ARBA" id="ARBA00022801"/>
    </source>
</evidence>
<dbReference type="Gene3D" id="3.40.50.1000">
    <property type="entry name" value="HAD superfamily/HAD-like"/>
    <property type="match status" value="1"/>
</dbReference>
<dbReference type="InterPro" id="IPR050793">
    <property type="entry name" value="CMP-NeuNAc_synthase"/>
</dbReference>
<comment type="similarity">
    <text evidence="2">Belongs to the KdsC family.</text>
</comment>
<dbReference type="Proteomes" id="UP000177309">
    <property type="component" value="Unassembled WGS sequence"/>
</dbReference>
<evidence type="ECO:0000256" key="2">
    <source>
        <dbReference type="ARBA" id="ARBA00005893"/>
    </source>
</evidence>
<comment type="caution">
    <text evidence="8">The sequence shown here is derived from an EMBL/GenBank/DDBJ whole genome shotgun (WGS) entry which is preliminary data.</text>
</comment>
<dbReference type="GO" id="GO:0046872">
    <property type="term" value="F:metal ion binding"/>
    <property type="evidence" value="ECO:0007669"/>
    <property type="project" value="UniProtKB-KW"/>
</dbReference>
<organism evidence="8 9">
    <name type="scientific">candidate division WOR-1 bacterium RIFOXYC2_FULL_41_25</name>
    <dbReference type="NCBI Taxonomy" id="1802586"/>
    <lineage>
        <taxon>Bacteria</taxon>
        <taxon>Bacillati</taxon>
        <taxon>Saganbacteria</taxon>
    </lineage>
</organism>
<evidence type="ECO:0000256" key="7">
    <source>
        <dbReference type="PIRSR" id="PIRSR006118-2"/>
    </source>
</evidence>
<evidence type="ECO:0000256" key="3">
    <source>
        <dbReference type="ARBA" id="ARBA00011881"/>
    </source>
</evidence>
<comment type="subunit">
    <text evidence="3">Homotetramer.</text>
</comment>
<proteinExistence type="inferred from homology"/>
<dbReference type="Pfam" id="PF08282">
    <property type="entry name" value="Hydrolase_3"/>
    <property type="match status" value="1"/>
</dbReference>
<dbReference type="SUPFAM" id="SSF56784">
    <property type="entry name" value="HAD-like"/>
    <property type="match status" value="1"/>
</dbReference>
<dbReference type="SFLD" id="SFLDS00003">
    <property type="entry name" value="Haloacid_Dehalogenase"/>
    <property type="match status" value="1"/>
</dbReference>
<evidence type="ECO:0000256" key="1">
    <source>
        <dbReference type="ARBA" id="ARBA00001946"/>
    </source>
</evidence>
<dbReference type="AlphaFoldDB" id="A0A1F4TMF5"/>
<evidence type="ECO:0000313" key="8">
    <source>
        <dbReference type="EMBL" id="OGC33253.1"/>
    </source>
</evidence>
<sequence>MINQNKIKRIKAVVMDVDGVLTDGTFFWDSGTLELKRFCFADRTGIPLAQKAGLIIALMSGESSEAGMAIVDRYAQKLNITAVYKGCRDKGKAIKEFAQKQQLKLAETCFMGDDINDIPAIKLAGFSAAPADANPAVLKTVDLVTKRTGGHGAVRELLDLILEKK</sequence>
<comment type="cofactor">
    <cofactor evidence="1 7">
        <name>Mg(2+)</name>
        <dbReference type="ChEBI" id="CHEBI:18420"/>
    </cofactor>
</comment>
<protein>
    <submittedName>
        <fullName evidence="8">Phosphatase</fullName>
    </submittedName>
</protein>
<dbReference type="InterPro" id="IPR010023">
    <property type="entry name" value="KdsC_fam"/>
</dbReference>
<keyword evidence="6 7" id="KW-0460">Magnesium</keyword>
<feature type="binding site" evidence="7">
    <location>
        <position position="113"/>
    </location>
    <ligand>
        <name>Mg(2+)</name>
        <dbReference type="ChEBI" id="CHEBI:18420"/>
    </ligand>
</feature>
<dbReference type="GO" id="GO:0008781">
    <property type="term" value="F:N-acylneuraminate cytidylyltransferase activity"/>
    <property type="evidence" value="ECO:0007669"/>
    <property type="project" value="TreeGrafter"/>
</dbReference>
<evidence type="ECO:0000313" key="9">
    <source>
        <dbReference type="Proteomes" id="UP000177309"/>
    </source>
</evidence>
<reference evidence="8 9" key="1">
    <citation type="journal article" date="2016" name="Nat. Commun.">
        <title>Thousands of microbial genomes shed light on interconnected biogeochemical processes in an aquifer system.</title>
        <authorList>
            <person name="Anantharaman K."/>
            <person name="Brown C.T."/>
            <person name="Hug L.A."/>
            <person name="Sharon I."/>
            <person name="Castelle C.J."/>
            <person name="Probst A.J."/>
            <person name="Thomas B.C."/>
            <person name="Singh A."/>
            <person name="Wilkins M.J."/>
            <person name="Karaoz U."/>
            <person name="Brodie E.L."/>
            <person name="Williams K.H."/>
            <person name="Hubbard S.S."/>
            <person name="Banfield J.F."/>
        </authorList>
    </citation>
    <scope>NUCLEOTIDE SEQUENCE [LARGE SCALE GENOMIC DNA]</scope>
</reference>
<dbReference type="PANTHER" id="PTHR21485:SF3">
    <property type="entry name" value="N-ACYLNEURAMINATE CYTIDYLYLTRANSFERASE"/>
    <property type="match status" value="1"/>
</dbReference>
<dbReference type="InterPro" id="IPR023214">
    <property type="entry name" value="HAD_sf"/>
</dbReference>